<protein>
    <submittedName>
        <fullName evidence="2">Glucose/arabinose dehydrogenase</fullName>
    </submittedName>
</protein>
<accession>A0A2P8FYD3</accession>
<feature type="domain" description="Pyrroloquinoline quinone-dependent pyranose dehydrogenase beta-propeller" evidence="1">
    <location>
        <begin position="72"/>
        <end position="268"/>
    </location>
</feature>
<dbReference type="PANTHER" id="PTHR19328">
    <property type="entry name" value="HEDGEHOG-INTERACTING PROTEIN"/>
    <property type="match status" value="1"/>
</dbReference>
<name>A0A2P8FYD3_9BACT</name>
<dbReference type="EMBL" id="PYAS01000009">
    <property type="protein sequence ID" value="PSL26721.1"/>
    <property type="molecule type" value="Genomic_DNA"/>
</dbReference>
<dbReference type="RefSeq" id="WP_106597061.1">
    <property type="nucleotide sequence ID" value="NZ_PYAS01000009.1"/>
</dbReference>
<proteinExistence type="predicted"/>
<dbReference type="PROSITE" id="PS51257">
    <property type="entry name" value="PROKAR_LIPOPROTEIN"/>
    <property type="match status" value="1"/>
</dbReference>
<dbReference type="Pfam" id="PF22807">
    <property type="entry name" value="TrAA12"/>
    <property type="match status" value="2"/>
</dbReference>
<reference evidence="2 3" key="1">
    <citation type="submission" date="2018-03" db="EMBL/GenBank/DDBJ databases">
        <title>Genomic Encyclopedia of Archaeal and Bacterial Type Strains, Phase II (KMG-II): from individual species to whole genera.</title>
        <authorList>
            <person name="Goeker M."/>
        </authorList>
    </citation>
    <scope>NUCLEOTIDE SEQUENCE [LARGE SCALE GENOMIC DNA]</scope>
    <source>
        <strain evidence="2 3">DSM 29057</strain>
    </source>
</reference>
<dbReference type="InterPro" id="IPR054539">
    <property type="entry name" value="Beta-prop_PDH"/>
</dbReference>
<dbReference type="SUPFAM" id="SSF50952">
    <property type="entry name" value="Soluble quinoprotein glucose dehydrogenase"/>
    <property type="match status" value="1"/>
</dbReference>
<dbReference type="PANTHER" id="PTHR19328:SF55">
    <property type="entry name" value="BLR6566 PROTEIN"/>
    <property type="match status" value="1"/>
</dbReference>
<dbReference type="InterPro" id="IPR011042">
    <property type="entry name" value="6-blade_b-propeller_TolB-like"/>
</dbReference>
<evidence type="ECO:0000313" key="2">
    <source>
        <dbReference type="EMBL" id="PSL26721.1"/>
    </source>
</evidence>
<organism evidence="2 3">
    <name type="scientific">Dyadobacter jiangsuensis</name>
    <dbReference type="NCBI Taxonomy" id="1591085"/>
    <lineage>
        <taxon>Bacteria</taxon>
        <taxon>Pseudomonadati</taxon>
        <taxon>Bacteroidota</taxon>
        <taxon>Cytophagia</taxon>
        <taxon>Cytophagales</taxon>
        <taxon>Spirosomataceae</taxon>
        <taxon>Dyadobacter</taxon>
    </lineage>
</organism>
<keyword evidence="3" id="KW-1185">Reference proteome</keyword>
<dbReference type="AlphaFoldDB" id="A0A2P8FYD3"/>
<dbReference type="OrthoDB" id="9811395at2"/>
<dbReference type="InterPro" id="IPR011041">
    <property type="entry name" value="Quinoprot_gluc/sorb_DH_b-prop"/>
</dbReference>
<gene>
    <name evidence="2" type="ORF">CLV60_109213</name>
</gene>
<comment type="caution">
    <text evidence="2">The sequence shown here is derived from an EMBL/GenBank/DDBJ whole genome shotgun (WGS) entry which is preliminary data.</text>
</comment>
<evidence type="ECO:0000313" key="3">
    <source>
        <dbReference type="Proteomes" id="UP000241964"/>
    </source>
</evidence>
<dbReference type="Proteomes" id="UP000241964">
    <property type="component" value="Unassembled WGS sequence"/>
</dbReference>
<feature type="domain" description="Pyrroloquinoline quinone-dependent pyranose dehydrogenase beta-propeller" evidence="1">
    <location>
        <begin position="312"/>
        <end position="418"/>
    </location>
</feature>
<evidence type="ECO:0000259" key="1">
    <source>
        <dbReference type="Pfam" id="PF22807"/>
    </source>
</evidence>
<sequence length="420" mass="46182">MKNQCLTIIAILAVISAVSCNNEKKEKDEAMQSGADSVVTVTDSLRLPAPFATESVENRPEEAGWPDGKMPVAPEGFVVTKFADKLNSPRWTYIAPNGDIFVAESATRKSADRITLLRDVNKDGTPEMREIFLEKLNKPLGMLVLNGFFYVANTDGLYRYPYKDGETKITSKGEKIVELPAGGYNNHWTRNLLANANGSKIYISVGSASNVADHGIDEEKRRANILEVNPDGSGERIYASGLRNPVGMDWAPGSNVLWTAVNERDKLGDELVPDYITSVKEGGFYGWPYAYFGQNEDPRRKGERPDLIAKTIVPDVPVGSHTASLGLVFYDKTMFPAKYHNGAFVGQHGSWNRSTLSGYKVVFVPFKNGKPSGKPQDFLTGFVENEKKVYGRPVGVTVMNDGSLLVNDDSGNVIWRVSAK</sequence>
<dbReference type="Gene3D" id="2.120.10.30">
    <property type="entry name" value="TolB, C-terminal domain"/>
    <property type="match status" value="1"/>
</dbReference>